<comment type="caution">
    <text evidence="2">The sequence shown here is derived from an EMBL/GenBank/DDBJ whole genome shotgun (WGS) entry which is preliminary data.</text>
</comment>
<evidence type="ECO:0000256" key="1">
    <source>
        <dbReference type="SAM" id="MobiDB-lite"/>
    </source>
</evidence>
<keyword evidence="3" id="KW-1185">Reference proteome</keyword>
<dbReference type="Proteomes" id="UP000646827">
    <property type="component" value="Unassembled WGS sequence"/>
</dbReference>
<name>A0A8H7RV34_9FUNG</name>
<feature type="compositionally biased region" description="Acidic residues" evidence="1">
    <location>
        <begin position="75"/>
        <end position="85"/>
    </location>
</feature>
<reference evidence="2 3" key="1">
    <citation type="submission" date="2020-12" db="EMBL/GenBank/DDBJ databases">
        <title>Metabolic potential, ecology and presence of endohyphal bacteria is reflected in genomic diversity of Mucoromycotina.</title>
        <authorList>
            <person name="Muszewska A."/>
            <person name="Okrasinska A."/>
            <person name="Steczkiewicz K."/>
            <person name="Drgas O."/>
            <person name="Orlowska M."/>
            <person name="Perlinska-Lenart U."/>
            <person name="Aleksandrzak-Piekarczyk T."/>
            <person name="Szatraj K."/>
            <person name="Zielenkiewicz U."/>
            <person name="Pilsyk S."/>
            <person name="Malc E."/>
            <person name="Mieczkowski P."/>
            <person name="Kruszewska J.S."/>
            <person name="Biernat P."/>
            <person name="Pawlowska J."/>
        </authorList>
    </citation>
    <scope>NUCLEOTIDE SEQUENCE [LARGE SCALE GENOMIC DNA]</scope>
    <source>
        <strain evidence="2 3">CBS 142.35</strain>
    </source>
</reference>
<feature type="compositionally biased region" description="Acidic residues" evidence="1">
    <location>
        <begin position="162"/>
        <end position="172"/>
    </location>
</feature>
<dbReference type="OrthoDB" id="10397953at2759"/>
<evidence type="ECO:0000313" key="2">
    <source>
        <dbReference type="EMBL" id="KAG2216391.1"/>
    </source>
</evidence>
<organism evidence="2 3">
    <name type="scientific">Circinella minor</name>
    <dbReference type="NCBI Taxonomy" id="1195481"/>
    <lineage>
        <taxon>Eukaryota</taxon>
        <taxon>Fungi</taxon>
        <taxon>Fungi incertae sedis</taxon>
        <taxon>Mucoromycota</taxon>
        <taxon>Mucoromycotina</taxon>
        <taxon>Mucoromycetes</taxon>
        <taxon>Mucorales</taxon>
        <taxon>Lichtheimiaceae</taxon>
        <taxon>Circinella</taxon>
    </lineage>
</organism>
<dbReference type="AlphaFoldDB" id="A0A8H7RV34"/>
<proteinExistence type="predicted"/>
<sequence>MHFTTTFTSIAACALFIGATLTSFTIAIDQQQTSSNSLAYSAPKQNMIIARRSLFTNQRIERRHHLRMIKRKQEEPEEEDEEENDEGHSSDRTSQSSGNRTKNGSGNNGKFIEQTADPTVHAVTKTGDNVLGVSHSENPLSSAGKFLSGGGSSASGSGQDGKEEEEERGSEA</sequence>
<protein>
    <submittedName>
        <fullName evidence="2">Uncharacterized protein</fullName>
    </submittedName>
</protein>
<feature type="compositionally biased region" description="Polar residues" evidence="1">
    <location>
        <begin position="92"/>
        <end position="105"/>
    </location>
</feature>
<feature type="region of interest" description="Disordered" evidence="1">
    <location>
        <begin position="67"/>
        <end position="172"/>
    </location>
</feature>
<gene>
    <name evidence="2" type="ORF">INT45_004809</name>
</gene>
<accession>A0A8H7RV34</accession>
<dbReference type="EMBL" id="JAEPRB010000412">
    <property type="protein sequence ID" value="KAG2216391.1"/>
    <property type="molecule type" value="Genomic_DNA"/>
</dbReference>
<evidence type="ECO:0000313" key="3">
    <source>
        <dbReference type="Proteomes" id="UP000646827"/>
    </source>
</evidence>